<comment type="cofactor">
    <cofactor evidence="1">
        <name>a divalent metal cation</name>
        <dbReference type="ChEBI" id="CHEBI:60240"/>
    </cofactor>
</comment>
<gene>
    <name evidence="4" type="ORF">NQ314_011933</name>
</gene>
<protein>
    <recommendedName>
        <fullName evidence="3">DDE Tnp4 domain-containing protein</fullName>
    </recommendedName>
</protein>
<evidence type="ECO:0000313" key="4">
    <source>
        <dbReference type="EMBL" id="KAJ8937327.1"/>
    </source>
</evidence>
<evidence type="ECO:0000256" key="2">
    <source>
        <dbReference type="ARBA" id="ARBA00022723"/>
    </source>
</evidence>
<dbReference type="AlphaFoldDB" id="A0AAV8XEH0"/>
<evidence type="ECO:0000313" key="5">
    <source>
        <dbReference type="Proteomes" id="UP001162156"/>
    </source>
</evidence>
<name>A0AAV8XEH0_9CUCU</name>
<keyword evidence="2" id="KW-0479">Metal-binding</keyword>
<proteinExistence type="predicted"/>
<feature type="domain" description="DDE Tnp4" evidence="3">
    <location>
        <begin position="5"/>
        <end position="83"/>
    </location>
</feature>
<comment type="caution">
    <text evidence="4">The sequence shown here is derived from an EMBL/GenBank/DDBJ whole genome shotgun (WGS) entry which is preliminary data.</text>
</comment>
<accession>A0AAV8XEH0</accession>
<dbReference type="Pfam" id="PF13359">
    <property type="entry name" value="DDE_Tnp_4"/>
    <property type="match status" value="1"/>
</dbReference>
<sequence>MVPQITFGDSEYPLEHWLLVPFVDPVHYSPEPRFNTALPGVGVISEHINGLLKEFRSVHGHRALHYNPVGCAKIIYSCAVLHNMY</sequence>
<evidence type="ECO:0000256" key="1">
    <source>
        <dbReference type="ARBA" id="ARBA00001968"/>
    </source>
</evidence>
<organism evidence="4 5">
    <name type="scientific">Rhamnusium bicolor</name>
    <dbReference type="NCBI Taxonomy" id="1586634"/>
    <lineage>
        <taxon>Eukaryota</taxon>
        <taxon>Metazoa</taxon>
        <taxon>Ecdysozoa</taxon>
        <taxon>Arthropoda</taxon>
        <taxon>Hexapoda</taxon>
        <taxon>Insecta</taxon>
        <taxon>Pterygota</taxon>
        <taxon>Neoptera</taxon>
        <taxon>Endopterygota</taxon>
        <taxon>Coleoptera</taxon>
        <taxon>Polyphaga</taxon>
        <taxon>Cucujiformia</taxon>
        <taxon>Chrysomeloidea</taxon>
        <taxon>Cerambycidae</taxon>
        <taxon>Lepturinae</taxon>
        <taxon>Rhagiini</taxon>
        <taxon>Rhamnusium</taxon>
    </lineage>
</organism>
<dbReference type="Proteomes" id="UP001162156">
    <property type="component" value="Unassembled WGS sequence"/>
</dbReference>
<dbReference type="EMBL" id="JANEYF010003322">
    <property type="protein sequence ID" value="KAJ8937327.1"/>
    <property type="molecule type" value="Genomic_DNA"/>
</dbReference>
<reference evidence="4" key="1">
    <citation type="journal article" date="2023" name="Insect Mol. Biol.">
        <title>Genome sequencing provides insights into the evolution of gene families encoding plant cell wall-degrading enzymes in longhorned beetles.</title>
        <authorList>
            <person name="Shin N.R."/>
            <person name="Okamura Y."/>
            <person name="Kirsch R."/>
            <person name="Pauchet Y."/>
        </authorList>
    </citation>
    <scope>NUCLEOTIDE SEQUENCE</scope>
    <source>
        <strain evidence="4">RBIC_L_NR</strain>
    </source>
</reference>
<dbReference type="InterPro" id="IPR027806">
    <property type="entry name" value="HARBI1_dom"/>
</dbReference>
<dbReference type="GO" id="GO:0046872">
    <property type="term" value="F:metal ion binding"/>
    <property type="evidence" value="ECO:0007669"/>
    <property type="project" value="UniProtKB-KW"/>
</dbReference>
<evidence type="ECO:0000259" key="3">
    <source>
        <dbReference type="Pfam" id="PF13359"/>
    </source>
</evidence>
<keyword evidence="5" id="KW-1185">Reference proteome</keyword>